<reference evidence="1" key="1">
    <citation type="submission" date="2014-09" db="EMBL/GenBank/DDBJ databases">
        <authorList>
            <person name="Magalhaes I.L.F."/>
            <person name="Oliveira U."/>
            <person name="Santos F.R."/>
            <person name="Vidigal T.H.D.A."/>
            <person name="Brescovit A.D."/>
            <person name="Santos A.J."/>
        </authorList>
    </citation>
    <scope>NUCLEOTIDE SEQUENCE</scope>
    <source>
        <tissue evidence="1">Shoot tissue taken approximately 20 cm above the soil surface</tissue>
    </source>
</reference>
<evidence type="ECO:0000313" key="1">
    <source>
        <dbReference type="EMBL" id="JAE22763.1"/>
    </source>
</evidence>
<sequence>MRRCRSATVAEAGSSTVMRSMPSRLRMRRIMASAGLLLALGFGGGFCGDSGGCCANL</sequence>
<dbReference type="AlphaFoldDB" id="A0A0A9GQ03"/>
<organism evidence="1">
    <name type="scientific">Arundo donax</name>
    <name type="common">Giant reed</name>
    <name type="synonym">Donax arundinaceus</name>
    <dbReference type="NCBI Taxonomy" id="35708"/>
    <lineage>
        <taxon>Eukaryota</taxon>
        <taxon>Viridiplantae</taxon>
        <taxon>Streptophyta</taxon>
        <taxon>Embryophyta</taxon>
        <taxon>Tracheophyta</taxon>
        <taxon>Spermatophyta</taxon>
        <taxon>Magnoliopsida</taxon>
        <taxon>Liliopsida</taxon>
        <taxon>Poales</taxon>
        <taxon>Poaceae</taxon>
        <taxon>PACMAD clade</taxon>
        <taxon>Arundinoideae</taxon>
        <taxon>Arundineae</taxon>
        <taxon>Arundo</taxon>
    </lineage>
</organism>
<name>A0A0A9GQ03_ARUDO</name>
<protein>
    <submittedName>
        <fullName evidence="1">Uncharacterized protein</fullName>
    </submittedName>
</protein>
<dbReference type="EMBL" id="GBRH01175133">
    <property type="protein sequence ID" value="JAE22763.1"/>
    <property type="molecule type" value="Transcribed_RNA"/>
</dbReference>
<reference evidence="1" key="2">
    <citation type="journal article" date="2015" name="Data Brief">
        <title>Shoot transcriptome of the giant reed, Arundo donax.</title>
        <authorList>
            <person name="Barrero R.A."/>
            <person name="Guerrero F.D."/>
            <person name="Moolhuijzen P."/>
            <person name="Goolsby J.A."/>
            <person name="Tidwell J."/>
            <person name="Bellgard S.E."/>
            <person name="Bellgard M.I."/>
        </authorList>
    </citation>
    <scope>NUCLEOTIDE SEQUENCE</scope>
    <source>
        <tissue evidence="1">Shoot tissue taken approximately 20 cm above the soil surface</tissue>
    </source>
</reference>
<proteinExistence type="predicted"/>
<accession>A0A0A9GQ03</accession>